<dbReference type="PANTHER" id="PTHR32305">
    <property type="match status" value="1"/>
</dbReference>
<organism evidence="3 4">
    <name type="scientific">bacterium (Candidatus Ratteibacteria) CG_4_9_14_3_um_filter_41_21</name>
    <dbReference type="NCBI Taxonomy" id="2014289"/>
    <lineage>
        <taxon>Bacteria</taxon>
        <taxon>Candidatus Ratteibacteria</taxon>
    </lineage>
</organism>
<protein>
    <recommendedName>
        <fullName evidence="2">Teneurin-like YD-shell domain-containing protein</fullName>
    </recommendedName>
</protein>
<evidence type="ECO:0000313" key="4">
    <source>
        <dbReference type="Proteomes" id="UP000229213"/>
    </source>
</evidence>
<gene>
    <name evidence="3" type="ORF">CO162_02975</name>
</gene>
<name>A0A2M7YGH5_9BACT</name>
<dbReference type="EMBL" id="PFWI01000099">
    <property type="protein sequence ID" value="PJA62082.1"/>
    <property type="molecule type" value="Genomic_DNA"/>
</dbReference>
<dbReference type="Gene3D" id="2.180.10.10">
    <property type="entry name" value="RHS repeat-associated core"/>
    <property type="match status" value="1"/>
</dbReference>
<dbReference type="AlphaFoldDB" id="A0A2M7YGH5"/>
<proteinExistence type="predicted"/>
<comment type="caution">
    <text evidence="3">The sequence shown here is derived from an EMBL/GenBank/DDBJ whole genome shotgun (WGS) entry which is preliminary data.</text>
</comment>
<dbReference type="InterPro" id="IPR056823">
    <property type="entry name" value="TEN-like_YD-shell"/>
</dbReference>
<sequence length="369" mass="41171">MKEFYTYNENNQLTNRTVEYLAKELLPPGLKELPPGFSKGEKEGWEGKGYPPGWEKGKKKGWPEGVIPETYIISYSYDGNGNLIKEIKESEATNLKFTTTYKWDYENKLTMVSSPLAGEGRGEGSISYAYDGDGNRISKTDSSGTIKYINDIALPLVQVLQETDALGNLLASYTIGNDLVSRTTATETIYYHPDAIGSIRQLTDPAQTVIATYLYDAFGNLLAQTGTVVNLYLFTGEQQDLTTGLVYLRARYYDPSIGRFISRDPILQPMWVGGIWIWLSPKLVSRPQTLYPYVYCLNNPVNVTDPLGLQQEECPPPPPENPCERYARTGRGCMDCCDFLFAPTFPIERGTGLTPALRNCYLACPPGSE</sequence>
<reference evidence="4" key="1">
    <citation type="submission" date="2017-09" db="EMBL/GenBank/DDBJ databases">
        <title>Depth-based differentiation of microbial function through sediment-hosted aquifers and enrichment of novel symbionts in the deep terrestrial subsurface.</title>
        <authorList>
            <person name="Probst A.J."/>
            <person name="Ladd B."/>
            <person name="Jarett J.K."/>
            <person name="Geller-Mcgrath D.E."/>
            <person name="Sieber C.M.K."/>
            <person name="Emerson J.B."/>
            <person name="Anantharaman K."/>
            <person name="Thomas B.C."/>
            <person name="Malmstrom R."/>
            <person name="Stieglmeier M."/>
            <person name="Klingl A."/>
            <person name="Woyke T."/>
            <person name="Ryan C.M."/>
            <person name="Banfield J.F."/>
        </authorList>
    </citation>
    <scope>NUCLEOTIDE SEQUENCE [LARGE SCALE GENOMIC DNA]</scope>
</reference>
<dbReference type="InterPro" id="IPR022385">
    <property type="entry name" value="Rhs_assc_core"/>
</dbReference>
<accession>A0A2M7YGH5</accession>
<dbReference type="Proteomes" id="UP000229213">
    <property type="component" value="Unassembled WGS sequence"/>
</dbReference>
<dbReference type="PANTHER" id="PTHR32305:SF15">
    <property type="entry name" value="PROTEIN RHSA-RELATED"/>
    <property type="match status" value="1"/>
</dbReference>
<feature type="domain" description="Teneurin-like YD-shell" evidence="2">
    <location>
        <begin position="74"/>
        <end position="264"/>
    </location>
</feature>
<evidence type="ECO:0000259" key="2">
    <source>
        <dbReference type="Pfam" id="PF25023"/>
    </source>
</evidence>
<dbReference type="NCBIfam" id="TIGR03696">
    <property type="entry name" value="Rhs_assc_core"/>
    <property type="match status" value="1"/>
</dbReference>
<keyword evidence="1" id="KW-0677">Repeat</keyword>
<evidence type="ECO:0000313" key="3">
    <source>
        <dbReference type="EMBL" id="PJA62082.1"/>
    </source>
</evidence>
<dbReference type="Pfam" id="PF25023">
    <property type="entry name" value="TEN_YD-shell"/>
    <property type="match status" value="1"/>
</dbReference>
<dbReference type="InterPro" id="IPR050708">
    <property type="entry name" value="T6SS_VgrG/RHS"/>
</dbReference>
<evidence type="ECO:0000256" key="1">
    <source>
        <dbReference type="ARBA" id="ARBA00022737"/>
    </source>
</evidence>